<dbReference type="InterPro" id="IPR050680">
    <property type="entry name" value="YpeA/RimI_acetyltransf"/>
</dbReference>
<proteinExistence type="predicted"/>
<dbReference type="EC" id="2.3.1.-" evidence="4"/>
<dbReference type="PANTHER" id="PTHR43420">
    <property type="entry name" value="ACETYLTRANSFERASE"/>
    <property type="match status" value="1"/>
</dbReference>
<gene>
    <name evidence="4" type="primary">yjcF</name>
    <name evidence="4" type="ORF">Enr17x_14470</name>
</gene>
<dbReference type="OrthoDB" id="9796171at2"/>
<dbReference type="KEGG" id="gfm:Enr17x_14470"/>
<feature type="domain" description="N-acetyltransferase" evidence="3">
    <location>
        <begin position="1"/>
        <end position="143"/>
    </location>
</feature>
<keyword evidence="2 4" id="KW-0012">Acyltransferase</keyword>
<evidence type="ECO:0000259" key="3">
    <source>
        <dbReference type="PROSITE" id="PS51186"/>
    </source>
</evidence>
<dbReference type="PROSITE" id="PS51186">
    <property type="entry name" value="GNAT"/>
    <property type="match status" value="1"/>
</dbReference>
<protein>
    <submittedName>
        <fullName evidence="4">Putative N-acetyltransferase YjcF</fullName>
        <ecNumber evidence="4">2.3.1.-</ecNumber>
    </submittedName>
</protein>
<evidence type="ECO:0000313" key="4">
    <source>
        <dbReference type="EMBL" id="QDV49430.1"/>
    </source>
</evidence>
<dbReference type="EMBL" id="CP037452">
    <property type="protein sequence ID" value="QDV49430.1"/>
    <property type="molecule type" value="Genomic_DNA"/>
</dbReference>
<dbReference type="Proteomes" id="UP000318313">
    <property type="component" value="Chromosome"/>
</dbReference>
<organism evidence="4 5">
    <name type="scientific">Gimesia fumaroli</name>
    <dbReference type="NCBI Taxonomy" id="2527976"/>
    <lineage>
        <taxon>Bacteria</taxon>
        <taxon>Pseudomonadati</taxon>
        <taxon>Planctomycetota</taxon>
        <taxon>Planctomycetia</taxon>
        <taxon>Planctomycetales</taxon>
        <taxon>Planctomycetaceae</taxon>
        <taxon>Gimesia</taxon>
    </lineage>
</organism>
<evidence type="ECO:0000256" key="2">
    <source>
        <dbReference type="ARBA" id="ARBA00023315"/>
    </source>
</evidence>
<keyword evidence="1 4" id="KW-0808">Transferase</keyword>
<evidence type="ECO:0000313" key="5">
    <source>
        <dbReference type="Proteomes" id="UP000318313"/>
    </source>
</evidence>
<sequence>MKFEPIPFRSEWYDQACELRNELLRRPLGLDLFTEDLAAESAYRHYGILEEDRVVACVLAVTVTPQKAKLRQMAVSVEYQNQGVGRQLLQNVELDLKRQGVEALELEARTTAVGFYEKLGYVKGGDEFLAVSIPHVRMVKSLVQE</sequence>
<dbReference type="SUPFAM" id="SSF55729">
    <property type="entry name" value="Acyl-CoA N-acyltransferases (Nat)"/>
    <property type="match status" value="1"/>
</dbReference>
<dbReference type="InterPro" id="IPR000182">
    <property type="entry name" value="GNAT_dom"/>
</dbReference>
<dbReference type="InterPro" id="IPR016181">
    <property type="entry name" value="Acyl_CoA_acyltransferase"/>
</dbReference>
<reference evidence="4 5" key="1">
    <citation type="submission" date="2019-03" db="EMBL/GenBank/DDBJ databases">
        <title>Deep-cultivation of Planctomycetes and their phenomic and genomic characterization uncovers novel biology.</title>
        <authorList>
            <person name="Wiegand S."/>
            <person name="Jogler M."/>
            <person name="Boedeker C."/>
            <person name="Pinto D."/>
            <person name="Vollmers J."/>
            <person name="Rivas-Marin E."/>
            <person name="Kohn T."/>
            <person name="Peeters S.H."/>
            <person name="Heuer A."/>
            <person name="Rast P."/>
            <person name="Oberbeckmann S."/>
            <person name="Bunk B."/>
            <person name="Jeske O."/>
            <person name="Meyerdierks A."/>
            <person name="Storesund J.E."/>
            <person name="Kallscheuer N."/>
            <person name="Luecker S."/>
            <person name="Lage O.M."/>
            <person name="Pohl T."/>
            <person name="Merkel B.J."/>
            <person name="Hornburger P."/>
            <person name="Mueller R.-W."/>
            <person name="Bruemmer F."/>
            <person name="Labrenz M."/>
            <person name="Spormann A.M."/>
            <person name="Op den Camp H."/>
            <person name="Overmann J."/>
            <person name="Amann R."/>
            <person name="Jetten M.S.M."/>
            <person name="Mascher T."/>
            <person name="Medema M.H."/>
            <person name="Devos D.P."/>
            <person name="Kaster A.-K."/>
            <person name="Ovreas L."/>
            <person name="Rohde M."/>
            <person name="Galperin M.Y."/>
            <person name="Jogler C."/>
        </authorList>
    </citation>
    <scope>NUCLEOTIDE SEQUENCE [LARGE SCALE GENOMIC DNA]</scope>
    <source>
        <strain evidence="4 5">Enr17</strain>
    </source>
</reference>
<dbReference type="GO" id="GO:0016747">
    <property type="term" value="F:acyltransferase activity, transferring groups other than amino-acyl groups"/>
    <property type="evidence" value="ECO:0007669"/>
    <property type="project" value="InterPro"/>
</dbReference>
<dbReference type="RefSeq" id="WP_145307174.1">
    <property type="nucleotide sequence ID" value="NZ_CP037452.1"/>
</dbReference>
<dbReference type="AlphaFoldDB" id="A0A518I8L6"/>
<dbReference type="CDD" id="cd04301">
    <property type="entry name" value="NAT_SF"/>
    <property type="match status" value="1"/>
</dbReference>
<keyword evidence="5" id="KW-1185">Reference proteome</keyword>
<name>A0A518I8L6_9PLAN</name>
<dbReference type="Pfam" id="PF13673">
    <property type="entry name" value="Acetyltransf_10"/>
    <property type="match status" value="1"/>
</dbReference>
<accession>A0A518I8L6</accession>
<dbReference type="Gene3D" id="3.40.630.30">
    <property type="match status" value="1"/>
</dbReference>
<evidence type="ECO:0000256" key="1">
    <source>
        <dbReference type="ARBA" id="ARBA00022679"/>
    </source>
</evidence>